<evidence type="ECO:0000313" key="5">
    <source>
        <dbReference type="Proteomes" id="UP000471190"/>
    </source>
</evidence>
<name>A0A6P1CI38_RHITR</name>
<keyword evidence="4" id="KW-0614">Plasmid</keyword>
<dbReference type="GO" id="GO:0003964">
    <property type="term" value="F:RNA-directed DNA polymerase activity"/>
    <property type="evidence" value="ECO:0007669"/>
    <property type="project" value="UniProtKB-KW"/>
</dbReference>
<keyword evidence="4" id="KW-0808">Transferase</keyword>
<evidence type="ECO:0000259" key="3">
    <source>
        <dbReference type="PROSITE" id="PS50878"/>
    </source>
</evidence>
<dbReference type="EMBL" id="JAADZA010000105">
    <property type="protein sequence ID" value="NEV15413.1"/>
    <property type="molecule type" value="Genomic_DNA"/>
</dbReference>
<keyword evidence="4" id="KW-0695">RNA-directed DNA polymerase</keyword>
<dbReference type="EC" id="2.7.7.49" evidence="4"/>
<evidence type="ECO:0000313" key="4">
    <source>
        <dbReference type="EMBL" id="NEV15413.1"/>
    </source>
</evidence>
<dbReference type="PANTHER" id="PTHR34047">
    <property type="entry name" value="NUCLEAR INTRON MATURASE 1, MITOCHONDRIAL-RELATED"/>
    <property type="match status" value="1"/>
</dbReference>
<evidence type="ECO:0000256" key="2">
    <source>
        <dbReference type="SAM" id="MobiDB-lite"/>
    </source>
</evidence>
<dbReference type="Pfam" id="PF08388">
    <property type="entry name" value="GIIM"/>
    <property type="match status" value="1"/>
</dbReference>
<dbReference type="InterPro" id="IPR013597">
    <property type="entry name" value="Mat_intron_G2"/>
</dbReference>
<reference evidence="4 5" key="1">
    <citation type="submission" date="2020-02" db="EMBL/GenBank/DDBJ databases">
        <title>Draft genome sequence of Rhizobium tropici.</title>
        <authorList>
            <person name="Khayi S."/>
            <person name="Jemo M."/>
        </authorList>
    </citation>
    <scope>NUCLEOTIDE SEQUENCE [LARGE SCALE GENOMIC DNA]</scope>
    <source>
        <strain evidence="4 5">A12</strain>
        <plasmid evidence="4">pA12b</plasmid>
    </source>
</reference>
<dbReference type="CDD" id="cd01651">
    <property type="entry name" value="RT_G2_intron"/>
    <property type="match status" value="1"/>
</dbReference>
<feature type="region of interest" description="Disordered" evidence="2">
    <location>
        <begin position="211"/>
        <end position="230"/>
    </location>
</feature>
<protein>
    <submittedName>
        <fullName evidence="4">Group II intron reverse transcriptase/maturase</fullName>
        <ecNumber evidence="4">2.7.7.49</ecNumber>
    </submittedName>
</protein>
<dbReference type="SUPFAM" id="SSF56672">
    <property type="entry name" value="DNA/RNA polymerases"/>
    <property type="match status" value="1"/>
</dbReference>
<evidence type="ECO:0000256" key="1">
    <source>
        <dbReference type="ARBA" id="ARBA00034120"/>
    </source>
</evidence>
<dbReference type="InterPro" id="IPR030931">
    <property type="entry name" value="Group_II_RT_mat"/>
</dbReference>
<feature type="domain" description="Reverse transcriptase" evidence="3">
    <location>
        <begin position="79"/>
        <end position="318"/>
    </location>
</feature>
<dbReference type="InterPro" id="IPR043502">
    <property type="entry name" value="DNA/RNA_pol_sf"/>
</dbReference>
<dbReference type="InterPro" id="IPR000477">
    <property type="entry name" value="RT_dom"/>
</dbReference>
<proteinExistence type="inferred from homology"/>
<dbReference type="InterPro" id="IPR043128">
    <property type="entry name" value="Rev_trsase/Diguanyl_cyclase"/>
</dbReference>
<organism evidence="4 5">
    <name type="scientific">Rhizobium tropici</name>
    <dbReference type="NCBI Taxonomy" id="398"/>
    <lineage>
        <taxon>Bacteria</taxon>
        <taxon>Pseudomonadati</taxon>
        <taxon>Pseudomonadota</taxon>
        <taxon>Alphaproteobacteria</taxon>
        <taxon>Hyphomicrobiales</taxon>
        <taxon>Rhizobiaceae</taxon>
        <taxon>Rhizobium/Agrobacterium group</taxon>
        <taxon>Rhizobium</taxon>
    </lineage>
</organism>
<dbReference type="InterPro" id="IPR051083">
    <property type="entry name" value="GrpII_Intron_Splice-Mob/Def"/>
</dbReference>
<sequence length="442" mass="50082">MAMSLETPEKIRNLQRKLYCKAKAEPAFRFYLLYDKICREDILRHAYALARANAGAPGVDGVTFTQIEASGVDAWLAGLREELVSKTYRPDPVRRVMIPKPGGGERALGIPSIRCRVIQTAAKLVLEPIFEADFEDGAYGYRPRRSAVDAVKETHRLMCRGYTDVVDADLSKYFDTIPHSDLLKSVARRIVDRSVLRLIRLWLRAPVEERDGDGKRRMTGGKSSTHGTPQGGVVSPLLSVIYMNRFLKHWRLSGLGEEFRAHVISYADDFVILSRDHAAEALAWTRTVMTKLGLSLNEAKTSVKDARREHFDFLGYSLGPRHLPNGGRWYLGASPSRKSVQRIKTKVSALLTPGNKGTWPEVRKRLNRLLGGWAAYFSYGALASAYEGVDRHVYDRVTNFLCRRHKVQGRSTRRFPREHVYGELGVLCLRRERGKQSPWALR</sequence>
<dbReference type="AlphaFoldDB" id="A0A6P1CI38"/>
<comment type="similarity">
    <text evidence="1">Belongs to the bacterial reverse transcriptase family.</text>
</comment>
<dbReference type="Gene3D" id="3.30.70.270">
    <property type="match status" value="1"/>
</dbReference>
<comment type="caution">
    <text evidence="4">The sequence shown here is derived from an EMBL/GenBank/DDBJ whole genome shotgun (WGS) entry which is preliminary data.</text>
</comment>
<dbReference type="PANTHER" id="PTHR34047:SF8">
    <property type="entry name" value="PROTEIN YKFC"/>
    <property type="match status" value="1"/>
</dbReference>
<geneLocation type="plasmid" evidence="4">
    <name>pA12b</name>
</geneLocation>
<dbReference type="NCBIfam" id="TIGR04416">
    <property type="entry name" value="group_II_RT_mat"/>
    <property type="match status" value="1"/>
</dbReference>
<keyword evidence="4" id="KW-0548">Nucleotidyltransferase</keyword>
<dbReference type="Proteomes" id="UP000471190">
    <property type="component" value="Unassembled WGS sequence"/>
</dbReference>
<gene>
    <name evidence="4" type="primary">ltrA</name>
    <name evidence="4" type="ORF">GXW80_31295</name>
</gene>
<dbReference type="PROSITE" id="PS50878">
    <property type="entry name" value="RT_POL"/>
    <property type="match status" value="1"/>
</dbReference>
<dbReference type="Pfam" id="PF00078">
    <property type="entry name" value="RVT_1"/>
    <property type="match status" value="1"/>
</dbReference>
<accession>A0A6P1CI38</accession>